<dbReference type="EMBL" id="VDFN01000001">
    <property type="protein sequence ID" value="MQS44217.1"/>
    <property type="molecule type" value="Genomic_DNA"/>
</dbReference>
<evidence type="ECO:0000313" key="3">
    <source>
        <dbReference type="Proteomes" id="UP000436655"/>
    </source>
</evidence>
<keyword evidence="2" id="KW-0547">Nucleotide-binding</keyword>
<dbReference type="Gene3D" id="3.40.50.300">
    <property type="entry name" value="P-loop containing nucleotide triphosphate hydrolases"/>
    <property type="match status" value="1"/>
</dbReference>
<dbReference type="RefSeq" id="WP_153494132.1">
    <property type="nucleotide sequence ID" value="NZ_VDFN01000001.1"/>
</dbReference>
<feature type="domain" description="Helicase ATP-binding" evidence="1">
    <location>
        <begin position="44"/>
        <end position="311"/>
    </location>
</feature>
<protein>
    <submittedName>
        <fullName evidence="2">DEAD/DEAH box helicase</fullName>
    </submittedName>
</protein>
<comment type="caution">
    <text evidence="2">The sequence shown here is derived from an EMBL/GenBank/DDBJ whole genome shotgun (WGS) entry which is preliminary data.</text>
</comment>
<sequence>MGRFNFQSGTNFEYASPQSMYSDYKQKKIRGILDYQANILDQYIKTKNENRDVTLELPTGSGKTLVALILGEYLRRKNQQKVVYVCLNNLLVEQVAREAKEKYGINCHTFVGKFSEYKDDEFMDYNNAESIAITSYSAIFNKYSRFKDANVLFFDDAHNASPYVISNWTLKIEKSSYQGLFEELVDILKNTINTDTYSHLMGTIRPDPHWVDMLPLPSFDKVASKLLGTISASNEITNNSANHFALDNIQDHFSACNLFMNEHSIEISPQIAPCDTIASFHNAERRIYLSATIGQSGEIERTFGIHDATQIKLNPDEIPRIGRRMFVFPNLKWSKLNTQEELFNNLHLENKRSVALVKSKKEENHLQTILEKNNPSLTSFDGLKLQKNIRDFAVKENVIAILANRYDGIDFPDNMSHLLLLKDLPRYKNLQEIFFSSKLKAAPLLDEALKNKITQAVGRCTRGTNDFSVVVVEGRDLESILSDINKRKLFSPELQAEISIGMQVSTQADDFNDLIGISKDLMNPKSKIWYEVNEGIIELRNKKLNDIKDDADTLILKKISKNEVKFQYCLWNGATKKAYEISKSIILDLKKCQNETLEGLQMYWRYLNIAMLYRIENNHFKGNLITQQINNLLEDSYLLPWFKSLQYSFNVNETQSIDSFNDLRIADMINNIEKNISSSDYGSNSSSRSKAFEKQCAEITSGLSLSNYDQQEKVKDRGIKFEKALTNLGNVLGFLTKNSTNSAAPDPWFYLDGGTIVVSEVKLYANYKPIPVKHIRESRDHPQWLAKNEIVSSTRIINVLISNTLSIEPSAKQLVSSSIKYINTEQLQKFAKLALSTIKEINELYTTEGDISWNKKASSIISNSVINPASLEEKIKNLPLVKNLSTGSN</sequence>
<gene>
    <name evidence="2" type="ORF">FHL03_01815</name>
</gene>
<dbReference type="PROSITE" id="PS51192">
    <property type="entry name" value="HELICASE_ATP_BIND_1"/>
    <property type="match status" value="1"/>
</dbReference>
<dbReference type="SUPFAM" id="SSF52540">
    <property type="entry name" value="P-loop containing nucleoside triphosphate hydrolases"/>
    <property type="match status" value="2"/>
</dbReference>
<organism evidence="2 3">
    <name type="scientific">Companilactobacillus mishanensis</name>
    <dbReference type="NCBI Taxonomy" id="2486008"/>
    <lineage>
        <taxon>Bacteria</taxon>
        <taxon>Bacillati</taxon>
        <taxon>Bacillota</taxon>
        <taxon>Bacilli</taxon>
        <taxon>Lactobacillales</taxon>
        <taxon>Lactobacillaceae</taxon>
        <taxon>Companilactobacillus</taxon>
    </lineage>
</organism>
<dbReference type="Proteomes" id="UP000436655">
    <property type="component" value="Unassembled WGS sequence"/>
</dbReference>
<keyword evidence="2" id="KW-0378">Hydrolase</keyword>
<dbReference type="GO" id="GO:0004386">
    <property type="term" value="F:helicase activity"/>
    <property type="evidence" value="ECO:0007669"/>
    <property type="project" value="UniProtKB-KW"/>
</dbReference>
<reference evidence="2 3" key="1">
    <citation type="journal article" date="2019" name="Syst. Appl. Microbiol.">
        <title>Polyphasic characterization of two novel Lactobacillus spp. isolated from blown salami packages: Description of Lactobacillus halodurans sp. nov. and Lactobacillus salsicarnum sp. nov.</title>
        <authorList>
            <person name="Schuster J.A."/>
            <person name="Klingl A."/>
            <person name="Vogel R.F."/>
            <person name="Ehrmann M.A."/>
        </authorList>
    </citation>
    <scope>NUCLEOTIDE SEQUENCE [LARGE SCALE GENOMIC DNA]</scope>
    <source>
        <strain evidence="2 3">TMW 1.2098</strain>
    </source>
</reference>
<dbReference type="InterPro" id="IPR027417">
    <property type="entry name" value="P-loop_NTPase"/>
</dbReference>
<dbReference type="SMART" id="SM00487">
    <property type="entry name" value="DEXDc"/>
    <property type="match status" value="1"/>
</dbReference>
<evidence type="ECO:0000313" key="2">
    <source>
        <dbReference type="EMBL" id="MQS44217.1"/>
    </source>
</evidence>
<keyword evidence="2" id="KW-0067">ATP-binding</keyword>
<dbReference type="CDD" id="cd00046">
    <property type="entry name" value="SF2-N"/>
    <property type="match status" value="1"/>
</dbReference>
<name>A0ABW9P4Y1_9LACO</name>
<keyword evidence="3" id="KW-1185">Reference proteome</keyword>
<dbReference type="InterPro" id="IPR006935">
    <property type="entry name" value="Helicase/UvrB_N"/>
</dbReference>
<evidence type="ECO:0000259" key="1">
    <source>
        <dbReference type="PROSITE" id="PS51192"/>
    </source>
</evidence>
<keyword evidence="2" id="KW-0347">Helicase</keyword>
<proteinExistence type="predicted"/>
<dbReference type="Pfam" id="PF04851">
    <property type="entry name" value="ResIII"/>
    <property type="match status" value="1"/>
</dbReference>
<dbReference type="InterPro" id="IPR014001">
    <property type="entry name" value="Helicase_ATP-bd"/>
</dbReference>
<accession>A0ABW9P4Y1</accession>